<organism evidence="2 3">
    <name type="scientific">Puccinia coronata f. sp. avenae</name>
    <dbReference type="NCBI Taxonomy" id="200324"/>
    <lineage>
        <taxon>Eukaryota</taxon>
        <taxon>Fungi</taxon>
        <taxon>Dikarya</taxon>
        <taxon>Basidiomycota</taxon>
        <taxon>Pucciniomycotina</taxon>
        <taxon>Pucciniomycetes</taxon>
        <taxon>Pucciniales</taxon>
        <taxon>Pucciniaceae</taxon>
        <taxon>Puccinia</taxon>
    </lineage>
</organism>
<protein>
    <recommendedName>
        <fullName evidence="4">Telomeric single stranded DNA binding POT1/Cdc13 domain-containing protein</fullName>
    </recommendedName>
</protein>
<dbReference type="InterPro" id="IPR012340">
    <property type="entry name" value="NA-bd_OB-fold"/>
</dbReference>
<feature type="compositionally biased region" description="Basic and acidic residues" evidence="1">
    <location>
        <begin position="661"/>
        <end position="676"/>
    </location>
</feature>
<evidence type="ECO:0000256" key="1">
    <source>
        <dbReference type="SAM" id="MobiDB-lite"/>
    </source>
</evidence>
<feature type="region of interest" description="Disordered" evidence="1">
    <location>
        <begin position="658"/>
        <end position="682"/>
    </location>
</feature>
<evidence type="ECO:0008006" key="4">
    <source>
        <dbReference type="Google" id="ProtNLM"/>
    </source>
</evidence>
<keyword evidence="3" id="KW-1185">Reference proteome</keyword>
<evidence type="ECO:0000313" key="2">
    <source>
        <dbReference type="EMBL" id="PLW44853.1"/>
    </source>
</evidence>
<comment type="caution">
    <text evidence="2">The sequence shown here is derived from an EMBL/GenBank/DDBJ whole genome shotgun (WGS) entry which is preliminary data.</text>
</comment>
<dbReference type="Proteomes" id="UP000235388">
    <property type="component" value="Unassembled WGS sequence"/>
</dbReference>
<sequence length="682" mass="76212">MDTCSPVQQGFLIGTLTKVYTNNKRSCIEFRMVEQFIKEEEDAEPTTSAGNDHTKKANQLVHRIKFSGNWCRYIIQDLETTHNLKIDLNAYDPEFNTTIDRWEFRQGVCAELLLARPGASQPPFFLKKIDIAPRLSSDLPEPALKAEPTTPPKSHAHLKAPPSSQASSANMTAPQPLRHENPYPPSPSTHPQDSSPAPIRQNTHKRVRTHSRESSPPTHTPLPDIPNHSHASCPPANTNSHAPNVPPPVHIAAPSSSPRLQSTPTPATFSVTPSIQPLKKCPMMTLAEIEKMDGGQRTPFSVMAIIDEKKTEECERTVRGTQDYKMTLYLIDSSRPLGSRNVTCNLFWKTEQDCPVWGKAEWRVVVLFNVYKRASTIYDTQIIGPAAFFQWALWAPAFTGSAEQLHSSNKILPQFASLFDLSLDELKARAAALYELHQQNSVPDEYAQFAGAHPLSVPKTISELGIGSRQKFDLCVEVLDVWIADLEGRGGNDRITVTDYTCNRMLRSVKPSEEEFQEENFGTNPSAAVQLHTSHGGTHANWRVTESRVLTVYIAPPILRVIYAHFLKKDNDGGTEEDLRGMARNPNEYDYRDKLAGKVVRLSQLELCVGAGSAQTGLIYALMPNPYNPRGSRPEEISEPDPDRLALLANRIVPVSPSEPAYRKLQHDRARYRQELDMPPTT</sequence>
<dbReference type="OrthoDB" id="2501547at2759"/>
<gene>
    <name evidence="2" type="ORF">PCANC_10811</name>
</gene>
<feature type="compositionally biased region" description="Polar residues" evidence="1">
    <location>
        <begin position="162"/>
        <end position="173"/>
    </location>
</feature>
<dbReference type="EMBL" id="PGCJ01000133">
    <property type="protein sequence ID" value="PLW44853.1"/>
    <property type="molecule type" value="Genomic_DNA"/>
</dbReference>
<feature type="region of interest" description="Disordered" evidence="1">
    <location>
        <begin position="139"/>
        <end position="273"/>
    </location>
</feature>
<dbReference type="Gene3D" id="2.40.50.140">
    <property type="entry name" value="Nucleic acid-binding proteins"/>
    <property type="match status" value="1"/>
</dbReference>
<reference evidence="2 3" key="1">
    <citation type="submission" date="2017-11" db="EMBL/GenBank/DDBJ databases">
        <title>De novo assembly and phasing of dikaryotic genomes from two isolates of Puccinia coronata f. sp. avenae, the causal agent of oat crown rust.</title>
        <authorList>
            <person name="Miller M.E."/>
            <person name="Zhang Y."/>
            <person name="Omidvar V."/>
            <person name="Sperschneider J."/>
            <person name="Schwessinger B."/>
            <person name="Raley C."/>
            <person name="Palmer J.M."/>
            <person name="Garnica D."/>
            <person name="Upadhyaya N."/>
            <person name="Rathjen J."/>
            <person name="Taylor J.M."/>
            <person name="Park R.F."/>
            <person name="Dodds P.N."/>
            <person name="Hirsch C.D."/>
            <person name="Kianian S.F."/>
            <person name="Figueroa M."/>
        </authorList>
    </citation>
    <scope>NUCLEOTIDE SEQUENCE [LARGE SCALE GENOMIC DNA]</scope>
    <source>
        <strain evidence="2">12NC29</strain>
    </source>
</reference>
<accession>A0A2N5V4D7</accession>
<name>A0A2N5V4D7_9BASI</name>
<proteinExistence type="predicted"/>
<dbReference type="AlphaFoldDB" id="A0A2N5V4D7"/>
<feature type="compositionally biased region" description="Polar residues" evidence="1">
    <location>
        <begin position="254"/>
        <end position="273"/>
    </location>
</feature>
<evidence type="ECO:0000313" key="3">
    <source>
        <dbReference type="Proteomes" id="UP000235388"/>
    </source>
</evidence>